<dbReference type="InterPro" id="IPR004380">
    <property type="entry name" value="Asp_race"/>
</dbReference>
<keyword evidence="2" id="KW-0413">Isomerase</keyword>
<comment type="caution">
    <text evidence="3">The sequence shown here is derived from an EMBL/GenBank/DDBJ whole genome shotgun (WGS) entry which is preliminary data.</text>
</comment>
<comment type="similarity">
    <text evidence="1">Belongs to the aspartate/glutamate racemases family.</text>
</comment>
<evidence type="ECO:0000313" key="3">
    <source>
        <dbReference type="EMBL" id="MBO0902547.1"/>
    </source>
</evidence>
<dbReference type="Pfam" id="PF01177">
    <property type="entry name" value="Asp_Glu_race"/>
    <property type="match status" value="1"/>
</dbReference>
<gene>
    <name evidence="3" type="ORF">J1C47_02760</name>
</gene>
<dbReference type="PANTHER" id="PTHR21198">
    <property type="entry name" value="GLUTAMATE RACEMASE"/>
    <property type="match status" value="1"/>
</dbReference>
<reference evidence="3 4" key="1">
    <citation type="submission" date="2021-03" db="EMBL/GenBank/DDBJ databases">
        <title>Whole genome sequence of Jiella sp. MQZ13P-4.</title>
        <authorList>
            <person name="Tuo L."/>
        </authorList>
    </citation>
    <scope>NUCLEOTIDE SEQUENCE [LARGE SCALE GENOMIC DNA]</scope>
    <source>
        <strain evidence="3 4">MQZ13P-4</strain>
    </source>
</reference>
<dbReference type="Gene3D" id="3.40.50.1860">
    <property type="match status" value="2"/>
</dbReference>
<sequence length="243" mass="24685">MSRASPKRRIGILGGMGPQATVLLMQRIIDRTSARDDRDHVPMLVDNNTQVPSRIAAIIEGTGESPAPVLVEMARRLEAGGAEALAMPCNTAHHYAGEIAAAVSVPFLDMIDLSVGAVAGRSARRVGILGSPAVRLAGIFDRTFAGAGIATLYPGDEAAMLAAIRLVKAGDASGRAAALLRAAAAELHGTGADVLVVACTEFSVIAGAIAGDCPVVDTLDVLAGAVVAFASADRGPAPRFGEA</sequence>
<name>A0ABS3IYR7_9HYPH</name>
<dbReference type="InterPro" id="IPR001920">
    <property type="entry name" value="Asp/Glu_race"/>
</dbReference>
<dbReference type="EMBL" id="JAFMPY010000003">
    <property type="protein sequence ID" value="MBO0902547.1"/>
    <property type="molecule type" value="Genomic_DNA"/>
</dbReference>
<dbReference type="SUPFAM" id="SSF53681">
    <property type="entry name" value="Aspartate/glutamate racemase"/>
    <property type="match status" value="2"/>
</dbReference>
<protein>
    <submittedName>
        <fullName evidence="3">Aspartate/glutamate racemase family protein</fullName>
    </submittedName>
</protein>
<evidence type="ECO:0000313" key="4">
    <source>
        <dbReference type="Proteomes" id="UP000664288"/>
    </source>
</evidence>
<dbReference type="InterPro" id="IPR033134">
    <property type="entry name" value="Asp/Glu_racemase_AS_2"/>
</dbReference>
<dbReference type="NCBIfam" id="TIGR00035">
    <property type="entry name" value="asp_race"/>
    <property type="match status" value="1"/>
</dbReference>
<organism evidence="3 4">
    <name type="scientific">Jiella sonneratiae</name>
    <dbReference type="NCBI Taxonomy" id="2816856"/>
    <lineage>
        <taxon>Bacteria</taxon>
        <taxon>Pseudomonadati</taxon>
        <taxon>Pseudomonadota</taxon>
        <taxon>Alphaproteobacteria</taxon>
        <taxon>Hyphomicrobiales</taxon>
        <taxon>Aurantimonadaceae</taxon>
        <taxon>Jiella</taxon>
    </lineage>
</organism>
<dbReference type="Proteomes" id="UP000664288">
    <property type="component" value="Unassembled WGS sequence"/>
</dbReference>
<dbReference type="PANTHER" id="PTHR21198:SF7">
    <property type="entry name" value="ASPARTATE-GLUTAMATE RACEMASE FAMILY"/>
    <property type="match status" value="1"/>
</dbReference>
<dbReference type="InterPro" id="IPR015942">
    <property type="entry name" value="Asp/Glu/hydantoin_racemase"/>
</dbReference>
<evidence type="ECO:0000256" key="2">
    <source>
        <dbReference type="ARBA" id="ARBA00023235"/>
    </source>
</evidence>
<dbReference type="RefSeq" id="WP_207349197.1">
    <property type="nucleotide sequence ID" value="NZ_JAFMPY010000003.1"/>
</dbReference>
<keyword evidence="4" id="KW-1185">Reference proteome</keyword>
<proteinExistence type="inferred from homology"/>
<dbReference type="PROSITE" id="PS00924">
    <property type="entry name" value="ASP_GLU_RACEMASE_2"/>
    <property type="match status" value="1"/>
</dbReference>
<evidence type="ECO:0000256" key="1">
    <source>
        <dbReference type="ARBA" id="ARBA00007847"/>
    </source>
</evidence>
<accession>A0ABS3IYR7</accession>